<sequence>MVRWCLTSTTPPLSSSLGAMSVGRVIAGFVGITGVLVGVLGLFAFFTGHLVLLASFVPILLVVAAIGTVVLAAVRQWVLVIVGAIVIVIGAVTQAPLFVENSSAGADGRSVRLMQANLMLGKADASALVAMVRDRNIDILTVEELTDEAVEGLREAGLEDVLLHQFLAPFTLGGGTGIYSRFPVSDGRNLDGYILGNLVADLDVGASQPLTLFAVHPIAPFPRSSEWMSEMTRLRGDAAAVGDGTVVLSGDFNSTYSHRKFRDFFDDGFTDAADWLGAGIIPTYPTDMAYPPVVAIDHVLTKNADATSIESFHIAGSDHRGLVADIRLAE</sequence>
<evidence type="ECO:0000259" key="2">
    <source>
        <dbReference type="Pfam" id="PF03372"/>
    </source>
</evidence>
<dbReference type="GO" id="GO:0003824">
    <property type="term" value="F:catalytic activity"/>
    <property type="evidence" value="ECO:0007669"/>
    <property type="project" value="InterPro"/>
</dbReference>
<dbReference type="AlphaFoldDB" id="A0A917LFD7"/>
<keyword evidence="1" id="KW-1133">Transmembrane helix</keyword>
<dbReference type="Proteomes" id="UP000654257">
    <property type="component" value="Unassembled WGS sequence"/>
</dbReference>
<dbReference type="EMBL" id="BMCU01000003">
    <property type="protein sequence ID" value="GGG17533.1"/>
    <property type="molecule type" value="Genomic_DNA"/>
</dbReference>
<dbReference type="SUPFAM" id="SSF56219">
    <property type="entry name" value="DNase I-like"/>
    <property type="match status" value="1"/>
</dbReference>
<feature type="domain" description="Endonuclease/exonuclease/phosphatase" evidence="2">
    <location>
        <begin position="114"/>
        <end position="319"/>
    </location>
</feature>
<proteinExistence type="predicted"/>
<evidence type="ECO:0000256" key="1">
    <source>
        <dbReference type="SAM" id="Phobius"/>
    </source>
</evidence>
<feature type="transmembrane region" description="Helical" evidence="1">
    <location>
        <begin position="22"/>
        <end position="43"/>
    </location>
</feature>
<keyword evidence="4" id="KW-1185">Reference proteome</keyword>
<feature type="transmembrane region" description="Helical" evidence="1">
    <location>
        <begin position="50"/>
        <end position="71"/>
    </location>
</feature>
<gene>
    <name evidence="3" type="ORF">GCM10007304_34540</name>
</gene>
<evidence type="ECO:0000313" key="4">
    <source>
        <dbReference type="Proteomes" id="UP000654257"/>
    </source>
</evidence>
<keyword evidence="1" id="KW-0472">Membrane</keyword>
<dbReference type="Gene3D" id="3.60.10.10">
    <property type="entry name" value="Endonuclease/exonuclease/phosphatase"/>
    <property type="match status" value="1"/>
</dbReference>
<comment type="caution">
    <text evidence="3">The sequence shown here is derived from an EMBL/GenBank/DDBJ whole genome shotgun (WGS) entry which is preliminary data.</text>
</comment>
<protein>
    <recommendedName>
        <fullName evidence="2">Endonuclease/exonuclease/phosphatase domain-containing protein</fullName>
    </recommendedName>
</protein>
<dbReference type="Pfam" id="PF03372">
    <property type="entry name" value="Exo_endo_phos"/>
    <property type="match status" value="1"/>
</dbReference>
<keyword evidence="1" id="KW-0812">Transmembrane</keyword>
<evidence type="ECO:0000313" key="3">
    <source>
        <dbReference type="EMBL" id="GGG17533.1"/>
    </source>
</evidence>
<reference evidence="3" key="2">
    <citation type="submission" date="2020-09" db="EMBL/GenBank/DDBJ databases">
        <authorList>
            <person name="Sun Q."/>
            <person name="Sedlacek I."/>
        </authorList>
    </citation>
    <scope>NUCLEOTIDE SEQUENCE</scope>
    <source>
        <strain evidence="3">CCM 7905</strain>
    </source>
</reference>
<dbReference type="InterPro" id="IPR036691">
    <property type="entry name" value="Endo/exonu/phosph_ase_sf"/>
</dbReference>
<feature type="transmembrane region" description="Helical" evidence="1">
    <location>
        <begin position="77"/>
        <end position="99"/>
    </location>
</feature>
<dbReference type="InterPro" id="IPR005135">
    <property type="entry name" value="Endo/exonuclease/phosphatase"/>
</dbReference>
<organism evidence="3 4">
    <name type="scientific">Rhodococcoides trifolii</name>
    <dbReference type="NCBI Taxonomy" id="908250"/>
    <lineage>
        <taxon>Bacteria</taxon>
        <taxon>Bacillati</taxon>
        <taxon>Actinomycetota</taxon>
        <taxon>Actinomycetes</taxon>
        <taxon>Mycobacteriales</taxon>
        <taxon>Nocardiaceae</taxon>
        <taxon>Rhodococcoides</taxon>
    </lineage>
</organism>
<name>A0A917LFD7_9NOCA</name>
<reference evidence="3" key="1">
    <citation type="journal article" date="2014" name="Int. J. Syst. Evol. Microbiol.">
        <title>Complete genome sequence of Corynebacterium casei LMG S-19264T (=DSM 44701T), isolated from a smear-ripened cheese.</title>
        <authorList>
            <consortium name="US DOE Joint Genome Institute (JGI-PGF)"/>
            <person name="Walter F."/>
            <person name="Albersmeier A."/>
            <person name="Kalinowski J."/>
            <person name="Ruckert C."/>
        </authorList>
    </citation>
    <scope>NUCLEOTIDE SEQUENCE</scope>
    <source>
        <strain evidence="3">CCM 7905</strain>
    </source>
</reference>
<accession>A0A917LFD7</accession>